<evidence type="ECO:0000256" key="1">
    <source>
        <dbReference type="ARBA" id="ARBA00010923"/>
    </source>
</evidence>
<evidence type="ECO:0000259" key="4">
    <source>
        <dbReference type="Pfam" id="PF01420"/>
    </source>
</evidence>
<keyword evidence="2" id="KW-0680">Restriction system</keyword>
<evidence type="ECO:0000256" key="3">
    <source>
        <dbReference type="ARBA" id="ARBA00023125"/>
    </source>
</evidence>
<evidence type="ECO:0000313" key="6">
    <source>
        <dbReference type="Proteomes" id="UP000008630"/>
    </source>
</evidence>
<dbReference type="InterPro" id="IPR044946">
    <property type="entry name" value="Restrct_endonuc_typeI_TRD_sf"/>
</dbReference>
<dbReference type="GO" id="GO:0003677">
    <property type="term" value="F:DNA binding"/>
    <property type="evidence" value="ECO:0007669"/>
    <property type="project" value="UniProtKB-KW"/>
</dbReference>
<dbReference type="PANTHER" id="PTHR30408">
    <property type="entry name" value="TYPE-1 RESTRICTION ENZYME ECOKI SPECIFICITY PROTEIN"/>
    <property type="match status" value="1"/>
</dbReference>
<dbReference type="CDD" id="cd17292">
    <property type="entry name" value="RMtype1_S_LlaA17I_TRD2-CR2_like"/>
    <property type="match status" value="1"/>
</dbReference>
<dbReference type="eggNOG" id="COG0732">
    <property type="taxonomic scope" value="Bacteria"/>
</dbReference>
<dbReference type="EMBL" id="CP002352">
    <property type="protein sequence ID" value="ADV43638.1"/>
    <property type="molecule type" value="Genomic_DNA"/>
</dbReference>
<feature type="domain" description="Type I restriction modification DNA specificity" evidence="4">
    <location>
        <begin position="220"/>
        <end position="381"/>
    </location>
</feature>
<keyword evidence="6" id="KW-1185">Reference proteome</keyword>
<gene>
    <name evidence="5" type="ordered locus">Bache_1635</name>
</gene>
<name>E6SWT6_BACT6</name>
<reference key="1">
    <citation type="submission" date="2010-11" db="EMBL/GenBank/DDBJ databases">
        <title>The complete genome of Bacteroides helcogenes P 36-108.</title>
        <authorList>
            <consortium name="US DOE Joint Genome Institute (JGI-PGF)"/>
            <person name="Lucas S."/>
            <person name="Copeland A."/>
            <person name="Lapidus A."/>
            <person name="Bruce D."/>
            <person name="Goodwin L."/>
            <person name="Pitluck S."/>
            <person name="Kyrpides N."/>
            <person name="Mavromatis K."/>
            <person name="Ivanova N."/>
            <person name="Zeytun A."/>
            <person name="Brettin T."/>
            <person name="Detter J.C."/>
            <person name="Tapia R."/>
            <person name="Han C."/>
            <person name="Land M."/>
            <person name="Hauser L."/>
            <person name="Markowitz V."/>
            <person name="Cheng J.-F."/>
            <person name="Hugenholtz P."/>
            <person name="Woyke T."/>
            <person name="Wu D."/>
            <person name="Gronow S."/>
            <person name="Wellnitz S."/>
            <person name="Brambilla E."/>
            <person name="Klenk H.-P."/>
            <person name="Eisen J.A."/>
        </authorList>
    </citation>
    <scope>NUCLEOTIDE SEQUENCE</scope>
    <source>
        <strain>P 36-108</strain>
    </source>
</reference>
<dbReference type="Proteomes" id="UP000008630">
    <property type="component" value="Chromosome"/>
</dbReference>
<proteinExistence type="inferred from homology"/>
<dbReference type="OrthoDB" id="667970at2"/>
<sequence>MIETKFKQTEIGLIPEDWEVFSVGKDCIVKARIGWQGLTTSEYLETGEYALITSTDIIDGSIDWKTCYFVSKFRYEQDVKIQVQENDILISKDGTIGKVGIVRNQPFPATLNSGVFVIRAKNDKKQKGFSLAFVSDYFREFINRLTAGSTIVHLYQKDIVHFKFPLPIDTYEQQRIATALSDIDALISALNKKIEKKKLIKQGAMQQLLTGQKRLTGFSEPWVEKRLGEIGNLSMCKRIFQEETSESGDVPFFKIGTFGQQADAYISSTKYEKFKQMYRFPVKGSILISAAGTIGRTVVYDGEPAYFQDSNIVWLAHDEETILNAVLYHVYHIVEWNTENTTIARLYNDNFNNTVINIPVSLSEQAAIAEILSDMDKEIAKWEVKRTKCECIKQGMMQQLLTGKIRLTD</sequence>
<dbReference type="GO" id="GO:0009307">
    <property type="term" value="P:DNA restriction-modification system"/>
    <property type="evidence" value="ECO:0007669"/>
    <property type="project" value="UniProtKB-KW"/>
</dbReference>
<dbReference type="Gene3D" id="1.10.287.1120">
    <property type="entry name" value="Bipartite methylase S protein"/>
    <property type="match status" value="1"/>
</dbReference>
<dbReference type="REBASE" id="31560">
    <property type="entry name" value="S.Bhe36ORF1634P"/>
</dbReference>
<dbReference type="Gene3D" id="3.90.220.20">
    <property type="entry name" value="DNA methylase specificity domains"/>
    <property type="match status" value="2"/>
</dbReference>
<dbReference type="InterPro" id="IPR000055">
    <property type="entry name" value="Restrct_endonuc_typeI_TRD"/>
</dbReference>
<evidence type="ECO:0000256" key="2">
    <source>
        <dbReference type="ARBA" id="ARBA00022747"/>
    </source>
</evidence>
<dbReference type="PANTHER" id="PTHR30408:SF12">
    <property type="entry name" value="TYPE I RESTRICTION ENZYME MJAVIII SPECIFICITY SUBUNIT"/>
    <property type="match status" value="1"/>
</dbReference>
<keyword evidence="3" id="KW-0238">DNA-binding</keyword>
<dbReference type="STRING" id="693979.Bache_1635"/>
<dbReference type="Pfam" id="PF01420">
    <property type="entry name" value="Methylase_S"/>
    <property type="match status" value="2"/>
</dbReference>
<protein>
    <submittedName>
        <fullName evidence="5">Restriction modification system DNA specificity domain protein</fullName>
    </submittedName>
</protein>
<dbReference type="SUPFAM" id="SSF116734">
    <property type="entry name" value="DNA methylase specificity domain"/>
    <property type="match status" value="2"/>
</dbReference>
<dbReference type="AlphaFoldDB" id="E6SWT6"/>
<accession>E6SWT6</accession>
<evidence type="ECO:0000313" key="5">
    <source>
        <dbReference type="EMBL" id="ADV43638.1"/>
    </source>
</evidence>
<dbReference type="HOGENOM" id="CLU_021095_0_1_10"/>
<reference evidence="5 6" key="2">
    <citation type="journal article" date="2011" name="Stand. Genomic Sci.">
        <title>Complete genome sequence of Bacteroides helcogenes type strain (P 36-108).</title>
        <authorList>
            <person name="Pati A."/>
            <person name="Gronow S."/>
            <person name="Zeytun A."/>
            <person name="Lapidus A."/>
            <person name="Nolan M."/>
            <person name="Hammon N."/>
            <person name="Deshpande S."/>
            <person name="Cheng J.F."/>
            <person name="Tapia R."/>
            <person name="Han C."/>
            <person name="Goodwin L."/>
            <person name="Pitluck S."/>
            <person name="Liolios K."/>
            <person name="Pagani I."/>
            <person name="Ivanova N."/>
            <person name="Mavromatis K."/>
            <person name="Chen A."/>
            <person name="Palaniappan K."/>
            <person name="Land M."/>
            <person name="Hauser L."/>
            <person name="Chang Y.J."/>
            <person name="Jeffries C.D."/>
            <person name="Detter J.C."/>
            <person name="Brambilla E."/>
            <person name="Rohde M."/>
            <person name="Goker M."/>
            <person name="Woyke T."/>
            <person name="Bristow J."/>
            <person name="Eisen J.A."/>
            <person name="Markowitz V."/>
            <person name="Hugenholtz P."/>
            <person name="Kyrpides N.C."/>
            <person name="Klenk H.P."/>
            <person name="Lucas S."/>
        </authorList>
    </citation>
    <scope>NUCLEOTIDE SEQUENCE [LARGE SCALE GENOMIC DNA]</scope>
    <source>
        <strain evidence="6">ATCC 35417 / DSM 20613 / JCM 6297 / CCUG 15421 / P 36-108</strain>
    </source>
</reference>
<feature type="domain" description="Type I restriction modification DNA specificity" evidence="4">
    <location>
        <begin position="15"/>
        <end position="195"/>
    </location>
</feature>
<comment type="similarity">
    <text evidence="1">Belongs to the type-I restriction system S methylase family.</text>
</comment>
<dbReference type="InterPro" id="IPR052021">
    <property type="entry name" value="Type-I_RS_S_subunit"/>
</dbReference>
<organism evidence="5 6">
    <name type="scientific">Bacteroides helcogenes (strain ATCC 35417 / DSM 20613 / JCM 6297 / CCUG 15421 / P 36-108)</name>
    <dbReference type="NCBI Taxonomy" id="693979"/>
    <lineage>
        <taxon>Bacteria</taxon>
        <taxon>Pseudomonadati</taxon>
        <taxon>Bacteroidota</taxon>
        <taxon>Bacteroidia</taxon>
        <taxon>Bacteroidales</taxon>
        <taxon>Bacteroidaceae</taxon>
        <taxon>Bacteroides</taxon>
    </lineage>
</organism>
<dbReference type="KEGG" id="bhl:Bache_1635"/>
<dbReference type="RefSeq" id="WP_013547232.1">
    <property type="nucleotide sequence ID" value="NC_014933.1"/>
</dbReference>